<accession>A0A7C8VNU2</accession>
<keyword evidence="1" id="KW-0472">Membrane</keyword>
<feature type="transmembrane region" description="Helical" evidence="1">
    <location>
        <begin position="240"/>
        <end position="259"/>
    </location>
</feature>
<feature type="transmembrane region" description="Helical" evidence="1">
    <location>
        <begin position="296"/>
        <end position="316"/>
    </location>
</feature>
<comment type="caution">
    <text evidence="2">The sequence shown here is derived from an EMBL/GenBank/DDBJ whole genome shotgun (WGS) entry which is preliminary data.</text>
</comment>
<dbReference type="EMBL" id="JAABOJ010000005">
    <property type="protein sequence ID" value="KAF3286757.1"/>
    <property type="molecule type" value="Genomic_DNA"/>
</dbReference>
<reference evidence="2 3" key="1">
    <citation type="submission" date="2020-01" db="EMBL/GenBank/DDBJ databases">
        <authorList>
            <person name="Palmer J.M."/>
        </authorList>
    </citation>
    <scope>NUCLEOTIDE SEQUENCE [LARGE SCALE GENOMIC DNA]</scope>
    <source>
        <strain evidence="2 3">TWF970</strain>
    </source>
</reference>
<sequence length="363" mass="41029">MSFEGYILKLRNFTHGEEIVNRNQLQVCRSEVVTSYIVNNSLSLLSIIALSIYWETSRYSLRSLLNNKIERQIGKCIGSLYLCIVWLCVSTQIASIVFLVRVDFGLNASGMEFPSMEITWAVSTLMLLPLLHLCFLPNEVGYRDGGLANPEPFSSDMDSQKILKPSESEIFRFQALSFCWLLSGYPFLSRMLETFSPSKIGEGSKSIITTGEWSRIQELCLDGVKGITIQEQLLFTRVGVASWVWVTIFTLAGLVRVFLTRREYEESKVLDKITRATSISPAIGILSKTLPNFVRFSLMVVNPVLAGISMWAIFRLQQYQGDILQKSEDKSEAPDWSFGQVMALLVYGPVCLELYKLGRMLTL</sequence>
<feature type="transmembrane region" description="Helical" evidence="1">
    <location>
        <begin position="76"/>
        <end position="98"/>
    </location>
</feature>
<protein>
    <submittedName>
        <fullName evidence="2">Uncharacterized protein</fullName>
    </submittedName>
</protein>
<feature type="transmembrane region" description="Helical" evidence="1">
    <location>
        <begin position="36"/>
        <end position="55"/>
    </location>
</feature>
<dbReference type="AlphaFoldDB" id="A0A7C8VNU2"/>
<feature type="transmembrane region" description="Helical" evidence="1">
    <location>
        <begin position="118"/>
        <end position="136"/>
    </location>
</feature>
<evidence type="ECO:0000313" key="2">
    <source>
        <dbReference type="EMBL" id="KAF3286757.1"/>
    </source>
</evidence>
<keyword evidence="1" id="KW-1133">Transmembrane helix</keyword>
<evidence type="ECO:0000256" key="1">
    <source>
        <dbReference type="SAM" id="Phobius"/>
    </source>
</evidence>
<proteinExistence type="predicted"/>
<evidence type="ECO:0000313" key="3">
    <source>
        <dbReference type="Proteomes" id="UP000474640"/>
    </source>
</evidence>
<gene>
    <name evidence="2" type="ORF">TWF970_008597</name>
</gene>
<dbReference type="Proteomes" id="UP000474640">
    <property type="component" value="Unassembled WGS sequence"/>
</dbReference>
<name>A0A7C8VNU2_ORBOL</name>
<dbReference type="OrthoDB" id="4582561at2759"/>
<organism evidence="2 3">
    <name type="scientific">Orbilia oligospora</name>
    <name type="common">Nematode-trapping fungus</name>
    <name type="synonym">Arthrobotrys oligospora</name>
    <dbReference type="NCBI Taxonomy" id="2813651"/>
    <lineage>
        <taxon>Eukaryota</taxon>
        <taxon>Fungi</taxon>
        <taxon>Dikarya</taxon>
        <taxon>Ascomycota</taxon>
        <taxon>Pezizomycotina</taxon>
        <taxon>Orbiliomycetes</taxon>
        <taxon>Orbiliales</taxon>
        <taxon>Orbiliaceae</taxon>
        <taxon>Orbilia</taxon>
    </lineage>
</organism>
<keyword evidence="1" id="KW-0812">Transmembrane</keyword>